<sequence>MRCHLSGLNWSRGLAIVMVSGMLAACGGSSSAAPDAVPKEGEGLPHQLVGWAALPDTARWPAPVSGQFMAAALGVSPPFANGVPIPGFSALLRNDDGSWTAMADNGYGAKGNSADFVLGLYNASINFRTDADASKTPGSIKINSFLAFNDARGFLNDGKGIDLKITADYVNYPSNTSGGLVFSDSGIAVDARIRAGRLLTGFDFDIESLARAADGTWFVGEEFGPYILHFDKNGTLMGDPVPHPFLRSPANPEVLGKGASITLSGSRGFESLAYNADRSLLYAVPEAAPSDPSLRPVTADERYLNIFEFDPAAMRYTGKNLVYRKDGAAKDNGVVIGDMTNVGGSKFVLIERDGFWGAKAVIKRLYLVDLKEKDADGALKKTLLVDLLNISDPKGIGGQASNMPVGKFSMPFDSVESVEVLDAHTLVVAIDTNYPGEDGRKPGKPDDTEVITLRFDKALFDRSVK</sequence>
<evidence type="ECO:0000313" key="4">
    <source>
        <dbReference type="Proteomes" id="UP000279594"/>
    </source>
</evidence>
<evidence type="ECO:0000313" key="3">
    <source>
        <dbReference type="EMBL" id="AYM76977.1"/>
    </source>
</evidence>
<evidence type="ECO:0000259" key="2">
    <source>
        <dbReference type="Pfam" id="PF13449"/>
    </source>
</evidence>
<dbReference type="PROSITE" id="PS51257">
    <property type="entry name" value="PROKAR_LIPOPROTEIN"/>
    <property type="match status" value="1"/>
</dbReference>
<dbReference type="AlphaFoldDB" id="A0A3G2EA53"/>
<dbReference type="Pfam" id="PF13449">
    <property type="entry name" value="Phytase-like"/>
    <property type="match status" value="1"/>
</dbReference>
<gene>
    <name evidence="3" type="ORF">D9M09_15090</name>
</gene>
<evidence type="ECO:0000256" key="1">
    <source>
        <dbReference type="SAM" id="SignalP"/>
    </source>
</evidence>
<feature type="domain" description="Phytase-like" evidence="2">
    <location>
        <begin position="84"/>
        <end position="434"/>
    </location>
</feature>
<keyword evidence="1" id="KW-0732">Signal</keyword>
<dbReference type="InterPro" id="IPR027372">
    <property type="entry name" value="Phytase-like_dom"/>
</dbReference>
<reference evidence="3 4" key="1">
    <citation type="submission" date="2018-10" db="EMBL/GenBank/DDBJ databases">
        <title>Effects of UV and annual dynamics of microbial communities in freshwater RAS systems.</title>
        <authorList>
            <person name="Bekkelund A.K."/>
            <person name="Hansen B.R."/>
            <person name="Stokken H."/>
            <person name="Eriksen B.F."/>
            <person name="Kashulin N.A."/>
        </authorList>
    </citation>
    <scope>NUCLEOTIDE SEQUENCE [LARGE SCALE GENOMIC DNA]</scope>
    <source>
        <strain evidence="3 4">BHSEK</strain>
    </source>
</reference>
<proteinExistence type="predicted"/>
<feature type="signal peptide" evidence="1">
    <location>
        <begin position="1"/>
        <end position="32"/>
    </location>
</feature>
<feature type="chain" id="PRO_5018293479" description="Phytase-like domain-containing protein" evidence="1">
    <location>
        <begin position="33"/>
        <end position="465"/>
    </location>
</feature>
<dbReference type="PANTHER" id="PTHR37957">
    <property type="entry name" value="BLR7070 PROTEIN"/>
    <property type="match status" value="1"/>
</dbReference>
<protein>
    <recommendedName>
        <fullName evidence="2">Phytase-like domain-containing protein</fullName>
    </recommendedName>
</protein>
<name>A0A3G2EA53_9BURK</name>
<dbReference type="EMBL" id="CP033019">
    <property type="protein sequence ID" value="AYM76977.1"/>
    <property type="molecule type" value="Genomic_DNA"/>
</dbReference>
<dbReference type="PANTHER" id="PTHR37957:SF1">
    <property type="entry name" value="PHYTASE-LIKE DOMAIN-CONTAINING PROTEIN"/>
    <property type="match status" value="1"/>
</dbReference>
<dbReference type="Proteomes" id="UP000279594">
    <property type="component" value="Chromosome"/>
</dbReference>
<organism evidence="3 4">
    <name type="scientific">Janthinobacterium agaricidamnosum</name>
    <dbReference type="NCBI Taxonomy" id="55508"/>
    <lineage>
        <taxon>Bacteria</taxon>
        <taxon>Pseudomonadati</taxon>
        <taxon>Pseudomonadota</taxon>
        <taxon>Betaproteobacteria</taxon>
        <taxon>Burkholderiales</taxon>
        <taxon>Oxalobacteraceae</taxon>
        <taxon>Janthinobacterium</taxon>
    </lineage>
</organism>
<keyword evidence="4" id="KW-1185">Reference proteome</keyword>
<accession>A0A3G2EA53</accession>